<evidence type="ECO:0000256" key="1">
    <source>
        <dbReference type="SAM" id="SignalP"/>
    </source>
</evidence>
<accession>A0AAW6SZY8</accession>
<gene>
    <name evidence="2" type="ORF">P5X88_25790</name>
</gene>
<dbReference type="Proteomes" id="UP001159179">
    <property type="component" value="Unassembled WGS sequence"/>
</dbReference>
<keyword evidence="1" id="KW-0732">Signal</keyword>
<organism evidence="2 3">
    <name type="scientific">Heyndrickxia oleronia</name>
    <dbReference type="NCBI Taxonomy" id="38875"/>
    <lineage>
        <taxon>Bacteria</taxon>
        <taxon>Bacillati</taxon>
        <taxon>Bacillota</taxon>
        <taxon>Bacilli</taxon>
        <taxon>Bacillales</taxon>
        <taxon>Bacillaceae</taxon>
        <taxon>Heyndrickxia</taxon>
    </lineage>
</organism>
<feature type="signal peptide" evidence="1">
    <location>
        <begin position="1"/>
        <end position="23"/>
    </location>
</feature>
<evidence type="ECO:0000313" key="2">
    <source>
        <dbReference type="EMBL" id="MDH5164350.1"/>
    </source>
</evidence>
<proteinExistence type="predicted"/>
<name>A0AAW6SZY8_9BACI</name>
<dbReference type="EMBL" id="JAROYP010000029">
    <property type="protein sequence ID" value="MDH5164350.1"/>
    <property type="molecule type" value="Genomic_DNA"/>
</dbReference>
<dbReference type="InterPro" id="IPR031841">
    <property type="entry name" value="Endopep_inhib"/>
</dbReference>
<comment type="caution">
    <text evidence="2">The sequence shown here is derived from an EMBL/GenBank/DDBJ whole genome shotgun (WGS) entry which is preliminary data.</text>
</comment>
<dbReference type="Pfam" id="PF16800">
    <property type="entry name" value="Endopep_inhib"/>
    <property type="match status" value="1"/>
</dbReference>
<reference evidence="2" key="1">
    <citation type="submission" date="2023-03" db="EMBL/GenBank/DDBJ databases">
        <title>Bacterial isolates from washroom surfaces on a university campus.</title>
        <authorList>
            <person name="Holman D.B."/>
            <person name="Gzyl K.E."/>
            <person name="Taheri A.E."/>
        </authorList>
    </citation>
    <scope>NUCLEOTIDE SEQUENCE</scope>
    <source>
        <strain evidence="2">RD03</strain>
    </source>
</reference>
<protein>
    <submittedName>
        <fullName evidence="2">IseA DL-endopeptidase inhibitor family protein</fullName>
    </submittedName>
</protein>
<dbReference type="RefSeq" id="WP_280619029.1">
    <property type="nucleotide sequence ID" value="NZ_JAROYP010000029.1"/>
</dbReference>
<dbReference type="Gene3D" id="3.10.450.420">
    <property type="match status" value="1"/>
</dbReference>
<dbReference type="AlphaFoldDB" id="A0AAW6SZY8"/>
<dbReference type="InterPro" id="IPR053749">
    <property type="entry name" value="TA_system-associated_sf"/>
</dbReference>
<sequence length="181" mass="20650">MRKLFTAIMAVLLILSINMTASAKTATGDLTPKEALSIAKKARTHYWSTMIGHNLNNKNTTCKVKTFIYKGTDYRYFCTEFNTKKKLVSYLNEVFTLNAIEKGVKKYRFIEYKGKLAQPNADGGSLLDWDRAKGKLIYSKKDVRLYEFSVPLGETGERSKEKVTFVKVKNQWLINAIDAVK</sequence>
<evidence type="ECO:0000313" key="3">
    <source>
        <dbReference type="Proteomes" id="UP001159179"/>
    </source>
</evidence>
<feature type="chain" id="PRO_5043823767" evidence="1">
    <location>
        <begin position="24"/>
        <end position="181"/>
    </location>
</feature>